<gene>
    <name evidence="2" type="ORF">ZEAMMB73_Zm00001d042347</name>
</gene>
<dbReference type="IntAct" id="A0A1D6N344">
    <property type="interactions" value="28"/>
</dbReference>
<evidence type="ECO:0000256" key="1">
    <source>
        <dbReference type="SAM" id="MobiDB-lite"/>
    </source>
</evidence>
<dbReference type="EMBL" id="CM007649">
    <property type="protein sequence ID" value="ONM35118.1"/>
    <property type="molecule type" value="Genomic_DNA"/>
</dbReference>
<evidence type="ECO:0000313" key="2">
    <source>
        <dbReference type="EMBL" id="ONM35118.1"/>
    </source>
</evidence>
<proteinExistence type="predicted"/>
<feature type="region of interest" description="Disordered" evidence="1">
    <location>
        <begin position="1"/>
        <end position="59"/>
    </location>
</feature>
<feature type="compositionally biased region" description="Polar residues" evidence="1">
    <location>
        <begin position="25"/>
        <end position="34"/>
    </location>
</feature>
<organism evidence="2">
    <name type="scientific">Zea mays</name>
    <name type="common">Maize</name>
    <dbReference type="NCBI Taxonomy" id="4577"/>
    <lineage>
        <taxon>Eukaryota</taxon>
        <taxon>Viridiplantae</taxon>
        <taxon>Streptophyta</taxon>
        <taxon>Embryophyta</taxon>
        <taxon>Tracheophyta</taxon>
        <taxon>Spermatophyta</taxon>
        <taxon>Magnoliopsida</taxon>
        <taxon>Liliopsida</taxon>
        <taxon>Poales</taxon>
        <taxon>Poaceae</taxon>
        <taxon>PACMAD clade</taxon>
        <taxon>Panicoideae</taxon>
        <taxon>Andropogonodae</taxon>
        <taxon>Andropogoneae</taxon>
        <taxon>Tripsacinae</taxon>
        <taxon>Zea</taxon>
    </lineage>
</organism>
<reference evidence="2" key="1">
    <citation type="submission" date="2015-12" db="EMBL/GenBank/DDBJ databases">
        <title>Update maize B73 reference genome by single molecule sequencing technologies.</title>
        <authorList>
            <consortium name="Maize Genome Sequencing Project"/>
            <person name="Ware D."/>
        </authorList>
    </citation>
    <scope>NUCLEOTIDE SEQUENCE [LARGE SCALE GENOMIC DNA]</scope>
    <source>
        <tissue evidence="2">Seedling</tissue>
    </source>
</reference>
<protein>
    <submittedName>
        <fullName evidence="2">Uncharacterized protein</fullName>
    </submittedName>
</protein>
<sequence>GAGSSTQPHPNPSRSSSPPQAGSFVHTTARSENSAEGEGGEPRATYPPPEKVALDPPSPAIRLSCDSWATVVAAALLQVPRSSPVPLPPPCRRRAPARKEAEPWGRESQLLSHLLRSGWTSLTLSFPAHSATTGVVLSAELT</sequence>
<name>A0A1D6N344_MAIZE</name>
<dbReference type="AlphaFoldDB" id="A0A1D6N344"/>
<accession>A0A1D6N344</accession>
<feature type="non-terminal residue" evidence="2">
    <location>
        <position position="1"/>
    </location>
</feature>
<feature type="region of interest" description="Disordered" evidence="1">
    <location>
        <begin position="81"/>
        <end position="105"/>
    </location>
</feature>